<proteinExistence type="inferred from homology"/>
<dbReference type="InterPro" id="IPR042099">
    <property type="entry name" value="ANL_N_sf"/>
</dbReference>
<dbReference type="AlphaFoldDB" id="A0A938YIT2"/>
<sequence length="554" mass="57467">MSAFTDALVRAAQGSAGISTGDPEHLHRASWAEVHVVARRAAVRLRDRGLRPGAAVAVLAGAPAAVAPVAQAVWLAGGSVTMLHQPTPRTDIARFAEETGTVLRVIRASLVVLGEPFESYLPMVRAAGADAVTVTELLAAGDDPAGAGSDGAVPVEVDESSPALLQLTSGSTATPKAVQITHGNLWANVVSMCAAAGLTEADTMVSWLPLFHDMGMVGFLTLPMCRGIETVAVTPRDFLADPLSWPRLISRTRGTATAAPNFAFALTARVLARAQEELDLSTMRFALNGAEPIDVDAVAAFSEAGARFGLPDTAVVCAYGMAEATLGVAFHPRGTPVQVDTVSARELEEDRRAVPAGADPDAPVRRFPLLGPPLDGIELSVRAEDGTALGEREVGVLHLRGDSITERYLTVDGPRPTRGDDDWLDTGDLGYLVDGQVVVCGRVKDVIIMGGRNLYPTDIEKVAASVEGVRAGNAVAVRWTAPGGRESFAVAVESRDAGDAGAAERIAAQVRSAVTAAMGVRPAAVQVLPPGSLPKTPSGKLRRTAAAKLIGPAG</sequence>
<organism evidence="4 5">
    <name type="scientific">Nakamurella leprariae</name>
    <dbReference type="NCBI Taxonomy" id="2803911"/>
    <lineage>
        <taxon>Bacteria</taxon>
        <taxon>Bacillati</taxon>
        <taxon>Actinomycetota</taxon>
        <taxon>Actinomycetes</taxon>
        <taxon>Nakamurellales</taxon>
        <taxon>Nakamurellaceae</taxon>
        <taxon>Nakamurella</taxon>
    </lineage>
</organism>
<dbReference type="RefSeq" id="WP_205261582.1">
    <property type="nucleotide sequence ID" value="NZ_JAERWK010000020.1"/>
</dbReference>
<evidence type="ECO:0000313" key="4">
    <source>
        <dbReference type="EMBL" id="MBM9468633.1"/>
    </source>
</evidence>
<reference evidence="4" key="1">
    <citation type="submission" date="2021-01" db="EMBL/GenBank/DDBJ databases">
        <title>YIM 132084 draft genome.</title>
        <authorList>
            <person name="An D."/>
        </authorList>
    </citation>
    <scope>NUCLEOTIDE SEQUENCE</scope>
    <source>
        <strain evidence="4">YIM 132084</strain>
    </source>
</reference>
<dbReference type="InterPro" id="IPR000873">
    <property type="entry name" value="AMP-dep_synth/lig_dom"/>
</dbReference>
<evidence type="ECO:0000259" key="2">
    <source>
        <dbReference type="Pfam" id="PF00501"/>
    </source>
</evidence>
<dbReference type="EMBL" id="JAERWK010000020">
    <property type="protein sequence ID" value="MBM9468633.1"/>
    <property type="molecule type" value="Genomic_DNA"/>
</dbReference>
<dbReference type="PANTHER" id="PTHR22754:SF32">
    <property type="entry name" value="DISCO-INTERACTING PROTEIN 2"/>
    <property type="match status" value="1"/>
</dbReference>
<dbReference type="GO" id="GO:0070566">
    <property type="term" value="F:adenylyltransferase activity"/>
    <property type="evidence" value="ECO:0007669"/>
    <property type="project" value="TreeGrafter"/>
</dbReference>
<dbReference type="Gene3D" id="3.40.50.12780">
    <property type="entry name" value="N-terminal domain of ligase-like"/>
    <property type="match status" value="1"/>
</dbReference>
<name>A0A938YIT2_9ACTN</name>
<dbReference type="Pfam" id="PF00501">
    <property type="entry name" value="AMP-binding"/>
    <property type="match status" value="1"/>
</dbReference>
<keyword evidence="4" id="KW-0436">Ligase</keyword>
<feature type="domain" description="AMP-dependent synthetase/ligase" evidence="2">
    <location>
        <begin position="27"/>
        <end position="409"/>
    </location>
</feature>
<dbReference type="PANTHER" id="PTHR22754">
    <property type="entry name" value="DISCO-INTERACTING PROTEIN 2 DIP2 -RELATED"/>
    <property type="match status" value="1"/>
</dbReference>
<dbReference type="InterPro" id="IPR045851">
    <property type="entry name" value="AMP-bd_C_sf"/>
</dbReference>
<dbReference type="SUPFAM" id="SSF56801">
    <property type="entry name" value="Acetyl-CoA synthetase-like"/>
    <property type="match status" value="1"/>
</dbReference>
<accession>A0A938YIT2</accession>
<dbReference type="Pfam" id="PF14535">
    <property type="entry name" value="AMP-binding_C_2"/>
    <property type="match status" value="1"/>
</dbReference>
<feature type="domain" description="AMP-dependent ligase C-terminal" evidence="3">
    <location>
        <begin position="451"/>
        <end position="543"/>
    </location>
</feature>
<dbReference type="GO" id="GO:0005886">
    <property type="term" value="C:plasma membrane"/>
    <property type="evidence" value="ECO:0007669"/>
    <property type="project" value="TreeGrafter"/>
</dbReference>
<dbReference type="GO" id="GO:0016874">
    <property type="term" value="F:ligase activity"/>
    <property type="evidence" value="ECO:0007669"/>
    <property type="project" value="UniProtKB-KW"/>
</dbReference>
<keyword evidence="5" id="KW-1185">Reference proteome</keyword>
<evidence type="ECO:0000256" key="1">
    <source>
        <dbReference type="ARBA" id="ARBA00006432"/>
    </source>
</evidence>
<comment type="caution">
    <text evidence="4">The sequence shown here is derived from an EMBL/GenBank/DDBJ whole genome shotgun (WGS) entry which is preliminary data.</text>
</comment>
<evidence type="ECO:0000259" key="3">
    <source>
        <dbReference type="Pfam" id="PF14535"/>
    </source>
</evidence>
<dbReference type="NCBIfam" id="NF005850">
    <property type="entry name" value="PRK07768.1"/>
    <property type="match status" value="1"/>
</dbReference>
<dbReference type="GO" id="GO:0006633">
    <property type="term" value="P:fatty acid biosynthetic process"/>
    <property type="evidence" value="ECO:0007669"/>
    <property type="project" value="TreeGrafter"/>
</dbReference>
<dbReference type="InterPro" id="IPR028154">
    <property type="entry name" value="AMP-dep_Lig_C"/>
</dbReference>
<protein>
    <submittedName>
        <fullName evidence="4">Fatty acyl-AMP ligase</fullName>
    </submittedName>
</protein>
<dbReference type="Proteomes" id="UP000663792">
    <property type="component" value="Unassembled WGS sequence"/>
</dbReference>
<comment type="similarity">
    <text evidence="1">Belongs to the ATP-dependent AMP-binding enzyme family.</text>
</comment>
<dbReference type="Gene3D" id="3.30.300.30">
    <property type="match status" value="1"/>
</dbReference>
<gene>
    <name evidence="4" type="ORF">JL106_15225</name>
</gene>
<evidence type="ECO:0000313" key="5">
    <source>
        <dbReference type="Proteomes" id="UP000663792"/>
    </source>
</evidence>